<reference evidence="1" key="1">
    <citation type="journal article" date="2021" name="Proc. Natl. Acad. Sci. U.S.A.">
        <title>A Catalog of Tens of Thousands of Viruses from Human Metagenomes Reveals Hidden Associations with Chronic Diseases.</title>
        <authorList>
            <person name="Tisza M.J."/>
            <person name="Buck C.B."/>
        </authorList>
    </citation>
    <scope>NUCLEOTIDE SEQUENCE</scope>
    <source>
        <strain evidence="1">Ct5xX4</strain>
    </source>
</reference>
<organism evidence="1">
    <name type="scientific">Myoviridae sp. ct5xX4</name>
    <dbReference type="NCBI Taxonomy" id="2826616"/>
    <lineage>
        <taxon>Viruses</taxon>
        <taxon>Duplodnaviria</taxon>
        <taxon>Heunggongvirae</taxon>
        <taxon>Uroviricota</taxon>
        <taxon>Caudoviricetes</taxon>
    </lineage>
</organism>
<sequence>MPSKKVNINLSNNLCDIQIYVDPVKQRQAERLIAKTPSIMKLGYELGTRKFGNQLLRIVRRSLNNGLPPPGSKVSWPPHATATLKKYGAHTLLNLTGQYARSVTMVTQKDRTFVGLPPGLRKITYSGRTSRKTLNQIAIMLEYGSRDGNLPPRPLWKPAFEAAGGNVVLEKEIRNQLRKELRKYTK</sequence>
<evidence type="ECO:0000313" key="1">
    <source>
        <dbReference type="EMBL" id="DAE25138.1"/>
    </source>
</evidence>
<protein>
    <submittedName>
        <fullName evidence="1">Uncharacterized protein</fullName>
    </submittedName>
</protein>
<name>A0A8S5R1W8_9CAUD</name>
<dbReference type="EMBL" id="BK015793">
    <property type="protein sequence ID" value="DAE25138.1"/>
    <property type="molecule type" value="Genomic_DNA"/>
</dbReference>
<accession>A0A8S5R1W8</accession>
<proteinExistence type="predicted"/>